<sequence length="62" mass="6969">MHSRSFRVKRGITAYRTLKSIFHQKNQAAADVEEVARHRVREMSGLYQDPGRRGGQGSGEPG</sequence>
<dbReference type="Proteomes" id="UP000247696">
    <property type="component" value="Chromosome"/>
</dbReference>
<evidence type="ECO:0000256" key="1">
    <source>
        <dbReference type="SAM" id="MobiDB-lite"/>
    </source>
</evidence>
<evidence type="ECO:0000313" key="2">
    <source>
        <dbReference type="EMBL" id="AWT27352.1"/>
    </source>
</evidence>
<reference evidence="3" key="1">
    <citation type="submission" date="2017-11" db="EMBL/GenBank/DDBJ databases">
        <title>Otitis media/interna in a cat caused by the recently described species Corynebacterium provencense.</title>
        <authorList>
            <person name="Kittl S."/>
            <person name="Brodard I."/>
            <person name="Rychener L."/>
            <person name="Jores J."/>
            <person name="Roosje P."/>
            <person name="Gobeli Brawand S."/>
        </authorList>
    </citation>
    <scope>NUCLEOTIDE SEQUENCE [LARGE SCALE GENOMIC DNA]</scope>
    <source>
        <strain evidence="3">17KM38</strain>
    </source>
</reference>
<dbReference type="EMBL" id="CP024988">
    <property type="protein sequence ID" value="AWT27352.1"/>
    <property type="molecule type" value="Genomic_DNA"/>
</dbReference>
<dbReference type="AlphaFoldDB" id="A0A2Z3YQW1"/>
<organism evidence="2 3">
    <name type="scientific">Corynebacterium provencense</name>
    <dbReference type="NCBI Taxonomy" id="1737425"/>
    <lineage>
        <taxon>Bacteria</taxon>
        <taxon>Bacillati</taxon>
        <taxon>Actinomycetota</taxon>
        <taxon>Actinomycetes</taxon>
        <taxon>Mycobacteriales</taxon>
        <taxon>Corynebacteriaceae</taxon>
        <taxon>Corynebacterium</taxon>
    </lineage>
</organism>
<name>A0A2Z3YQW1_9CORY</name>
<protein>
    <submittedName>
        <fullName evidence="2">Uncharacterized protein</fullName>
    </submittedName>
</protein>
<evidence type="ECO:0000313" key="3">
    <source>
        <dbReference type="Proteomes" id="UP000247696"/>
    </source>
</evidence>
<gene>
    <name evidence="2" type="ORF">Csp1_26080</name>
</gene>
<feature type="compositionally biased region" description="Gly residues" evidence="1">
    <location>
        <begin position="53"/>
        <end position="62"/>
    </location>
</feature>
<proteinExistence type="predicted"/>
<feature type="region of interest" description="Disordered" evidence="1">
    <location>
        <begin position="42"/>
        <end position="62"/>
    </location>
</feature>
<keyword evidence="3" id="KW-1185">Reference proteome</keyword>
<accession>A0A2Z3YQW1</accession>
<dbReference type="KEGG" id="cpre:Csp1_26080"/>